<dbReference type="EMBL" id="OL473597">
    <property type="protein sequence ID" value="UNH61261.1"/>
    <property type="molecule type" value="Genomic_DNA"/>
</dbReference>
<organism evidence="1 2">
    <name type="scientific">Synechococcus phage S-SZBM1</name>
    <dbReference type="NCBI Taxonomy" id="2926475"/>
    <lineage>
        <taxon>Viruses</taxon>
        <taxon>Duplodnaviria</taxon>
        <taxon>Heunggongvirae</taxon>
        <taxon>Uroviricota</taxon>
        <taxon>Caudoviricetes</taxon>
        <taxon>Pantevenvirales</taxon>
        <taxon>Kyanoviridae</taxon>
        <taxon>Shenzhenivirus</taxon>
        <taxon>Shenzhenivirus sszbm1</taxon>
    </lineage>
</organism>
<evidence type="ECO:0000313" key="2">
    <source>
        <dbReference type="Proteomes" id="UP000829362"/>
    </source>
</evidence>
<sequence length="216" mass="24502">MTQDTPGNVNYNPGASDNVAKKAEEFSNRAQDAAESMKEQTQQLADETPKTPEEFINQKGFTAWHTAEKVREKQQNKKDQDKFQVDLDKYLQFCDRSCSGPSKNVAEYLDRLRQLEEQGCNIQRLDTAAAGISAEGGEFMEIVKKMKFQGKPWNDANKEHLIKELGDVMWYVAQACIALDVRLDDVVYTNTLKLAARYPDGEFSVEHSENRKVGDI</sequence>
<gene>
    <name evidence="1" type="ORF">SSZBM1_144</name>
</gene>
<keyword evidence="2" id="KW-1185">Reference proteome</keyword>
<dbReference type="Proteomes" id="UP000829362">
    <property type="component" value="Segment"/>
</dbReference>
<evidence type="ECO:0000313" key="1">
    <source>
        <dbReference type="EMBL" id="UNH61261.1"/>
    </source>
</evidence>
<protein>
    <submittedName>
        <fullName evidence="1">Nucleoside triphosphate pyrophosphohydrolase</fullName>
    </submittedName>
</protein>
<proteinExistence type="predicted"/>
<accession>A0AC61TSP5</accession>
<name>A0AC61TSP5_9CAUD</name>
<reference evidence="1" key="1">
    <citation type="submission" date="2021-11" db="EMBL/GenBank/DDBJ databases">
        <authorList>
            <person name="Rong C."/>
            <person name="Yang Y."/>
            <person name="Li S."/>
            <person name="Zhou K."/>
            <person name="Xu Y."/>
            <person name="Zhang R."/>
            <person name="Zhang Y."/>
        </authorList>
    </citation>
    <scope>NUCLEOTIDE SEQUENCE</scope>
</reference>